<dbReference type="AlphaFoldDB" id="A0A0S4TCJ0"/>
<dbReference type="VEuPathDB" id="CryptoDB:Chro.10145"/>
<dbReference type="EMBL" id="LN877949">
    <property type="protein sequence ID" value="CUV05022.1"/>
    <property type="molecule type" value="Genomic_DNA"/>
</dbReference>
<evidence type="ECO:0000313" key="3">
    <source>
        <dbReference type="EMBL" id="CUV05022.1"/>
    </source>
</evidence>
<dbReference type="InterPro" id="IPR036865">
    <property type="entry name" value="CRAL-TRIO_dom_sf"/>
</dbReference>
<dbReference type="Pfam" id="PF00650">
    <property type="entry name" value="CRAL_TRIO"/>
    <property type="match status" value="1"/>
</dbReference>
<organism evidence="3">
    <name type="scientific">Cryptosporidium hominis</name>
    <dbReference type="NCBI Taxonomy" id="237895"/>
    <lineage>
        <taxon>Eukaryota</taxon>
        <taxon>Sar</taxon>
        <taxon>Alveolata</taxon>
        <taxon>Apicomplexa</taxon>
        <taxon>Conoidasida</taxon>
        <taxon>Coccidia</taxon>
        <taxon>Eucoccidiorida</taxon>
        <taxon>Eimeriorina</taxon>
        <taxon>Cryptosporidiidae</taxon>
        <taxon>Cryptosporidium</taxon>
    </lineage>
</organism>
<evidence type="ECO:0000256" key="1">
    <source>
        <dbReference type="SAM" id="MobiDB-lite"/>
    </source>
</evidence>
<dbReference type="Gene3D" id="3.40.525.10">
    <property type="entry name" value="CRAL-TRIO lipid binding domain"/>
    <property type="match status" value="1"/>
</dbReference>
<sequence length="813" mass="94668">MHKSKSLDNYQEWDNKLAEGYEYSPLIITEKISEYTMPSEILLYNPTEDDIFTKFHAGSSNEFKIRQIFLHVDLLEQEEEMLIEFDNFLTKNCIKLPEFMKPLILRVLMFNKRRHPNTYIQRSMNHLISMFKWRVSTYPLSDMESTLREDLESGIIYWHGRDYCLRPILTIRLSKVNKHFPLERFIRLIVFCMEWGMRYLMCPGKVETCLALIDVKGVSLTSFPISTMSEISSLLTNQYSFRLYRMFILHDSLFIQTIWSLMKQFLTDLQQHKIVLSRNEIKTQLFKTVHPNQVEEHFGGLQRNKTFPFYPFIFPSGPFSDPKLHPNNGFTRVVNQCNIEQMDNFSKVTNCHLLFNKFNVLGKLYYNGNKHNKILWDEKGLKELNDIISSFLNINLDDDKKSFSFDKNSNHLNSNIKSANNHDHYYNNNHNYYVGNNNSNNNNSNHHHQHQHHHGNNNNLHNSNDNFPINEILNSDRKNNNDDIEQIEKLELKSYLMEHTDNMKLDNLTIPNQKIQSTNNEDRDLSAEINIGIINTINMNTDIANIGDMSQHFIREYSVLSESPNLAENIAMIIEDSQSFFSASSSLYINEDNDENPYVEDFHHNLIIDNPCCDHNVFQSFGVLPIAMESFKNSGKKSKSCLKSSNYCKNSNIVNEENNKSNLINTYNSKTSNNVILNNFIEENGIINNKELSNQTKSLKDDNDKNKNNKNNINDNSSYVISNDILRDYDQIVPKRSNLSLSSPIIDINPPVSALNTSSSRISSMENTKLNDSFSYIGKSHESQKISKKSKIKSKIFRVINKIKNRTSIIENE</sequence>
<dbReference type="SMART" id="SM00516">
    <property type="entry name" value="SEC14"/>
    <property type="match status" value="1"/>
</dbReference>
<dbReference type="Proteomes" id="UP000199752">
    <property type="component" value="Chromosome 3"/>
</dbReference>
<dbReference type="CDD" id="cd00170">
    <property type="entry name" value="SEC14"/>
    <property type="match status" value="1"/>
</dbReference>
<dbReference type="PANTHER" id="PTHR46818:SF1">
    <property type="entry name" value="CHROMOSOME UNDETERMINED SCAFFOLD_125, WHOLE GENOME SHOTGUN SEQUENCE"/>
    <property type="match status" value="1"/>
</dbReference>
<reference evidence="3" key="1">
    <citation type="submission" date="2015-08" db="EMBL/GenBank/DDBJ databases">
        <authorList>
            <person name="Babu N.S."/>
            <person name="Beckwith C.J."/>
            <person name="Beseler K.G."/>
            <person name="Brison A."/>
            <person name="Carone J.V."/>
            <person name="Caskin T.P."/>
            <person name="Diamond M."/>
            <person name="Durham M.E."/>
            <person name="Foxe J.M."/>
            <person name="Go M."/>
            <person name="Henderson B.A."/>
            <person name="Jones I.B."/>
            <person name="McGettigan J.A."/>
            <person name="Micheletti S.J."/>
            <person name="Nasrallah M.E."/>
            <person name="Ortiz D."/>
            <person name="Piller C.R."/>
            <person name="Privatt S.R."/>
            <person name="Schneider S.L."/>
            <person name="Sharp S."/>
            <person name="Smith T.C."/>
            <person name="Stanton J.D."/>
            <person name="Ullery H.E."/>
            <person name="Wilson R.J."/>
            <person name="Serrano M.G."/>
            <person name="Buck G."/>
            <person name="Lee V."/>
            <person name="Wang Y."/>
            <person name="Carvalho R."/>
            <person name="Voegtly L."/>
            <person name="Shi R."/>
            <person name="Duckworth R."/>
            <person name="Johnson A."/>
            <person name="Loviza R."/>
            <person name="Walstead R."/>
            <person name="Shah Z."/>
            <person name="Kiflezghi M."/>
            <person name="Wade K."/>
            <person name="Ball S.L."/>
            <person name="Bradley K.W."/>
            <person name="Asai D.J."/>
            <person name="Bowman C.A."/>
            <person name="Russell D.A."/>
            <person name="Pope W.H."/>
            <person name="Jacobs-Sera D."/>
            <person name="Hendrix R.W."/>
            <person name="Hatfull G.F."/>
        </authorList>
    </citation>
    <scope>NUCLEOTIDE SEQUENCE [LARGE SCALE GENOMIC DNA]</scope>
</reference>
<protein>
    <recommendedName>
        <fullName evidence="2">CRAL-TRIO domain-containing protein</fullName>
    </recommendedName>
</protein>
<dbReference type="VEuPathDB" id="CryptoDB:Chro.30187"/>
<dbReference type="VEuPathDB" id="CryptoDB:CHUDEA3_1550"/>
<dbReference type="PROSITE" id="PS50191">
    <property type="entry name" value="CRAL_TRIO"/>
    <property type="match status" value="1"/>
</dbReference>
<feature type="domain" description="CRAL-TRIO" evidence="2">
    <location>
        <begin position="144"/>
        <end position="306"/>
    </location>
</feature>
<feature type="compositionally biased region" description="Basic residues" evidence="1">
    <location>
        <begin position="445"/>
        <end position="455"/>
    </location>
</feature>
<dbReference type="VEuPathDB" id="CryptoDB:ChTU502y2012_414g0310"/>
<dbReference type="SUPFAM" id="SSF52087">
    <property type="entry name" value="CRAL/TRIO domain"/>
    <property type="match status" value="1"/>
</dbReference>
<evidence type="ECO:0000259" key="2">
    <source>
        <dbReference type="PROSITE" id="PS50191"/>
    </source>
</evidence>
<dbReference type="PANTHER" id="PTHR46818">
    <property type="entry name" value="DOMAIN-CONTAINING PROTEIN, PUTATIVE-RELATED"/>
    <property type="match status" value="1"/>
</dbReference>
<proteinExistence type="predicted"/>
<feature type="region of interest" description="Disordered" evidence="1">
    <location>
        <begin position="436"/>
        <end position="480"/>
    </location>
</feature>
<gene>
    <name evidence="3" type="ORF">CHUDEA3_1550</name>
</gene>
<dbReference type="VEuPathDB" id="CryptoDB:GY17_00002678"/>
<feature type="compositionally biased region" description="Low complexity" evidence="1">
    <location>
        <begin position="456"/>
        <end position="466"/>
    </location>
</feature>
<accession>A0A0S4TCJ0</accession>
<name>A0A0S4TCJ0_CRYHO</name>
<dbReference type="InterPro" id="IPR001251">
    <property type="entry name" value="CRAL-TRIO_dom"/>
</dbReference>